<protein>
    <submittedName>
        <fullName evidence="2">DUF1737 domain-containing protein</fullName>
    </submittedName>
</protein>
<reference evidence="2 3" key="1">
    <citation type="submission" date="2021-04" db="EMBL/GenBank/DDBJ databases">
        <title>Mariniflexile gromovii gen. nov., sp. nov., a gliding bacterium isolated from the sea urchin Strongylocentrotus intermedius.</title>
        <authorList>
            <person name="Ko S."/>
            <person name="Le V."/>
            <person name="Ahn C.-Y."/>
            <person name="Oh H.-M."/>
        </authorList>
    </citation>
    <scope>NUCLEOTIDE SEQUENCE [LARGE SCALE GENOMIC DNA]</scope>
    <source>
        <strain evidence="2 3">KCTC 12570</strain>
    </source>
</reference>
<dbReference type="InterPro" id="IPR013619">
    <property type="entry name" value="DUF1737"/>
</dbReference>
<accession>A0ABS4BSJ7</accession>
<organism evidence="2 3">
    <name type="scientific">Mariniflexile gromovii</name>
    <dbReference type="NCBI Taxonomy" id="362523"/>
    <lineage>
        <taxon>Bacteria</taxon>
        <taxon>Pseudomonadati</taxon>
        <taxon>Bacteroidota</taxon>
        <taxon>Flavobacteriia</taxon>
        <taxon>Flavobacteriales</taxon>
        <taxon>Flavobacteriaceae</taxon>
        <taxon>Mariniflexile</taxon>
    </lineage>
</organism>
<name>A0ABS4BSJ7_9FLAO</name>
<dbReference type="EMBL" id="JAGJCB010000004">
    <property type="protein sequence ID" value="MBP0903560.1"/>
    <property type="molecule type" value="Genomic_DNA"/>
</dbReference>
<keyword evidence="3" id="KW-1185">Reference proteome</keyword>
<feature type="domain" description="DUF1737" evidence="1">
    <location>
        <begin position="4"/>
        <end position="31"/>
    </location>
</feature>
<gene>
    <name evidence="2" type="ORF">J8H85_06945</name>
</gene>
<proteinExistence type="predicted"/>
<sequence length="46" mass="5368">MKIKILESDSTPKFEERINQLLKKGWKIKGNLFRGKDCLTAIMCKN</sequence>
<comment type="caution">
    <text evidence="2">The sequence shown here is derived from an EMBL/GenBank/DDBJ whole genome shotgun (WGS) entry which is preliminary data.</text>
</comment>
<dbReference type="Proteomes" id="UP000670776">
    <property type="component" value="Unassembled WGS sequence"/>
</dbReference>
<evidence type="ECO:0000259" key="1">
    <source>
        <dbReference type="Pfam" id="PF08410"/>
    </source>
</evidence>
<evidence type="ECO:0000313" key="2">
    <source>
        <dbReference type="EMBL" id="MBP0903560.1"/>
    </source>
</evidence>
<dbReference type="Pfam" id="PF08410">
    <property type="entry name" value="DUF1737"/>
    <property type="match status" value="1"/>
</dbReference>
<evidence type="ECO:0000313" key="3">
    <source>
        <dbReference type="Proteomes" id="UP000670776"/>
    </source>
</evidence>